<evidence type="ECO:0000313" key="6">
    <source>
        <dbReference type="Proteomes" id="UP000629098"/>
    </source>
</evidence>
<gene>
    <name evidence="5" type="ORF">ICL16_02400</name>
</gene>
<dbReference type="PANTHER" id="PTHR30385">
    <property type="entry name" value="SIGMA FACTOR F FLAGELLAR"/>
    <property type="match status" value="1"/>
</dbReference>
<dbReference type="AlphaFoldDB" id="A0A8J6XG37"/>
<dbReference type="RefSeq" id="WP_190825303.1">
    <property type="nucleotide sequence ID" value="NZ_CAWPPI010000012.1"/>
</dbReference>
<dbReference type="PANTHER" id="PTHR30385:SF7">
    <property type="entry name" value="RNA POLYMERASE SIGMA FACTOR FLIA"/>
    <property type="match status" value="1"/>
</dbReference>
<proteinExistence type="predicted"/>
<sequence length="479" mass="56190">MKIIWMFATHPKINHNSVIWVLDRELKNNMMNLLEHDSNVNEQFLARQFCNNLHLPLAGKHLSAYLEKVGYYTGNRVYRKFQHTPLRYEKQEIWQIAWYFASNPHEFFKKYDQGRPLENYAYKKMERKIKEEIFHLEIGRDQLSDWGLLRYSTPKSLQKALQHQGYNPSQHECYLLAYKCFKLLYAPQKSIGSYSLPAPTDEQWQAMANLYNQLALNGTANRDRIKHWLSECIQVFRNSQKIHVVSLDAPSRGEENSTPLSETEIISHRTADGEYEPLIMQELTSALNTILSDFLLQLNENINNQLLLRYGFDLDYRLIGPIFEVDYTTIVRRCNKAKQQLLMKVGEWSQQQLKITPDSEHLKKMDAALKLCWNQYYQDIIFRSVFYLARLELEQQSRHMLHLRYFRQMDCAAIASELQLSESTVSYSLSTTTVELGATIKNWLQNRLTVSPDLLTPLDEEIAALVQTLVANYPDPNFV</sequence>
<evidence type="ECO:0000256" key="1">
    <source>
        <dbReference type="ARBA" id="ARBA00023015"/>
    </source>
</evidence>
<reference evidence="5" key="1">
    <citation type="submission" date="2020-09" db="EMBL/GenBank/DDBJ databases">
        <title>Iningainema tapete sp. nov. (Scytonemataceae, Cyanobacteria) from greenhouses in central Florida (USA) produces two types of nodularin with biosynthetic potential for microcystin-LR and anabaenopeptins.</title>
        <authorList>
            <person name="Berthold D.E."/>
            <person name="Lefler F.W."/>
            <person name="Huang I.-S."/>
            <person name="Abdulla H."/>
            <person name="Zimba P.V."/>
            <person name="Laughinghouse H.D. IV."/>
        </authorList>
    </citation>
    <scope>NUCLEOTIDE SEQUENCE</scope>
    <source>
        <strain evidence="5">BLCCT55</strain>
    </source>
</reference>
<dbReference type="EMBL" id="JACXAE010000012">
    <property type="protein sequence ID" value="MBD2771004.1"/>
    <property type="molecule type" value="Genomic_DNA"/>
</dbReference>
<name>A0A8J6XG37_9CYAN</name>
<keyword evidence="1" id="KW-0805">Transcription regulation</keyword>
<keyword evidence="3" id="KW-0238">DNA-binding</keyword>
<dbReference type="Gene3D" id="1.10.10.10">
    <property type="entry name" value="Winged helix-like DNA-binding domain superfamily/Winged helix DNA-binding domain"/>
    <property type="match status" value="1"/>
</dbReference>
<organism evidence="5 6">
    <name type="scientific">Iningainema tapete BLCC-T55</name>
    <dbReference type="NCBI Taxonomy" id="2748662"/>
    <lineage>
        <taxon>Bacteria</taxon>
        <taxon>Bacillati</taxon>
        <taxon>Cyanobacteriota</taxon>
        <taxon>Cyanophyceae</taxon>
        <taxon>Nostocales</taxon>
        <taxon>Scytonemataceae</taxon>
        <taxon>Iningainema tapete</taxon>
    </lineage>
</organism>
<dbReference type="Proteomes" id="UP000629098">
    <property type="component" value="Unassembled WGS sequence"/>
</dbReference>
<protein>
    <submittedName>
        <fullName evidence="5">Uncharacterized protein</fullName>
    </submittedName>
</protein>
<comment type="caution">
    <text evidence="5">The sequence shown here is derived from an EMBL/GenBank/DDBJ whole genome shotgun (WGS) entry which is preliminary data.</text>
</comment>
<dbReference type="GO" id="GO:0016987">
    <property type="term" value="F:sigma factor activity"/>
    <property type="evidence" value="ECO:0007669"/>
    <property type="project" value="UniProtKB-KW"/>
</dbReference>
<keyword evidence="6" id="KW-1185">Reference proteome</keyword>
<dbReference type="GO" id="GO:0003677">
    <property type="term" value="F:DNA binding"/>
    <property type="evidence" value="ECO:0007669"/>
    <property type="project" value="UniProtKB-KW"/>
</dbReference>
<dbReference type="InterPro" id="IPR036388">
    <property type="entry name" value="WH-like_DNA-bd_sf"/>
</dbReference>
<dbReference type="InterPro" id="IPR013324">
    <property type="entry name" value="RNA_pol_sigma_r3/r4-like"/>
</dbReference>
<evidence type="ECO:0000313" key="5">
    <source>
        <dbReference type="EMBL" id="MBD2771004.1"/>
    </source>
</evidence>
<evidence type="ECO:0000256" key="4">
    <source>
        <dbReference type="ARBA" id="ARBA00023163"/>
    </source>
</evidence>
<evidence type="ECO:0000256" key="2">
    <source>
        <dbReference type="ARBA" id="ARBA00023082"/>
    </source>
</evidence>
<evidence type="ECO:0000256" key="3">
    <source>
        <dbReference type="ARBA" id="ARBA00023125"/>
    </source>
</evidence>
<keyword evidence="2" id="KW-0731">Sigma factor</keyword>
<accession>A0A8J6XG37</accession>
<dbReference type="SUPFAM" id="SSF88659">
    <property type="entry name" value="Sigma3 and sigma4 domains of RNA polymerase sigma factors"/>
    <property type="match status" value="1"/>
</dbReference>
<keyword evidence="4" id="KW-0804">Transcription</keyword>